<dbReference type="EMBL" id="MN738791">
    <property type="protein sequence ID" value="QHT37228.1"/>
    <property type="molecule type" value="Genomic_DNA"/>
</dbReference>
<evidence type="ECO:0000256" key="7">
    <source>
        <dbReference type="ARBA" id="ARBA00023134"/>
    </source>
</evidence>
<dbReference type="SUPFAM" id="SSF50249">
    <property type="entry name" value="Nucleic acid-binding proteins"/>
    <property type="match status" value="1"/>
</dbReference>
<protein>
    <recommendedName>
        <fullName evidence="1">mRNA guanylyltransferase</fullName>
        <ecNumber evidence="1">2.7.7.50</ecNumber>
    </recommendedName>
</protein>
<keyword evidence="2" id="KW-0507">mRNA processing</keyword>
<dbReference type="Gene3D" id="3.30.470.30">
    <property type="entry name" value="DNA ligase/mRNA capping enzyme"/>
    <property type="match status" value="1"/>
</dbReference>
<dbReference type="PANTHER" id="PTHR10367">
    <property type="entry name" value="MRNA-CAPPING ENZYME"/>
    <property type="match status" value="1"/>
</dbReference>
<dbReference type="InterPro" id="IPR012340">
    <property type="entry name" value="NA-bd_OB-fold"/>
</dbReference>
<feature type="domain" description="mRNA capping enzyme C-terminal" evidence="10">
    <location>
        <begin position="243"/>
        <end position="296"/>
    </location>
</feature>
<comment type="catalytic activity">
    <reaction evidence="8">
        <text>a 5'-end diphospho-ribonucleoside in mRNA + GTP + H(+) = a 5'-end (5'-triphosphoguanosine)-ribonucleoside in mRNA + diphosphate</text>
        <dbReference type="Rhea" id="RHEA:67012"/>
        <dbReference type="Rhea" id="RHEA-COMP:17165"/>
        <dbReference type="Rhea" id="RHEA-COMP:17166"/>
        <dbReference type="ChEBI" id="CHEBI:15378"/>
        <dbReference type="ChEBI" id="CHEBI:33019"/>
        <dbReference type="ChEBI" id="CHEBI:37565"/>
        <dbReference type="ChEBI" id="CHEBI:167616"/>
        <dbReference type="ChEBI" id="CHEBI:167617"/>
        <dbReference type="EC" id="2.7.7.50"/>
    </reaction>
    <physiologicalReaction direction="left-to-right" evidence="8">
        <dbReference type="Rhea" id="RHEA:67013"/>
    </physiologicalReaction>
</comment>
<name>A0A6C0F6E3_9ZZZZ</name>
<evidence type="ECO:0000259" key="9">
    <source>
        <dbReference type="Pfam" id="PF01331"/>
    </source>
</evidence>
<evidence type="ECO:0000259" key="10">
    <source>
        <dbReference type="Pfam" id="PF03919"/>
    </source>
</evidence>
<evidence type="ECO:0000256" key="5">
    <source>
        <dbReference type="ARBA" id="ARBA00022741"/>
    </source>
</evidence>
<dbReference type="Pfam" id="PF03919">
    <property type="entry name" value="mRNA_cap_C"/>
    <property type="match status" value="1"/>
</dbReference>
<evidence type="ECO:0000313" key="11">
    <source>
        <dbReference type="EMBL" id="QHT37228.1"/>
    </source>
</evidence>
<keyword evidence="7" id="KW-0342">GTP-binding</keyword>
<dbReference type="InterPro" id="IPR001339">
    <property type="entry name" value="mRNA_cap_enzyme_adenylation"/>
</dbReference>
<evidence type="ECO:0000256" key="8">
    <source>
        <dbReference type="ARBA" id="ARBA00044624"/>
    </source>
</evidence>
<feature type="domain" description="mRNA capping enzyme adenylation" evidence="9">
    <location>
        <begin position="48"/>
        <end position="209"/>
    </location>
</feature>
<dbReference type="GO" id="GO:0005524">
    <property type="term" value="F:ATP binding"/>
    <property type="evidence" value="ECO:0007669"/>
    <property type="project" value="InterPro"/>
</dbReference>
<dbReference type="GO" id="GO:0004484">
    <property type="term" value="F:mRNA guanylyltransferase activity"/>
    <property type="evidence" value="ECO:0007669"/>
    <property type="project" value="UniProtKB-EC"/>
</dbReference>
<evidence type="ECO:0000256" key="6">
    <source>
        <dbReference type="ARBA" id="ARBA00023042"/>
    </source>
</evidence>
<evidence type="ECO:0000256" key="1">
    <source>
        <dbReference type="ARBA" id="ARBA00012475"/>
    </source>
</evidence>
<dbReference type="Pfam" id="PF01331">
    <property type="entry name" value="mRNA_cap_enzyme"/>
    <property type="match status" value="1"/>
</dbReference>
<evidence type="ECO:0000256" key="3">
    <source>
        <dbReference type="ARBA" id="ARBA00022679"/>
    </source>
</evidence>
<dbReference type="EC" id="2.7.7.50" evidence="1"/>
<keyword evidence="3" id="KW-0808">Transferase</keyword>
<keyword evidence="4" id="KW-0548">Nucleotidyltransferase</keyword>
<dbReference type="PANTHER" id="PTHR10367:SF17">
    <property type="entry name" value="MRNA-CAPPING ENZYME"/>
    <property type="match status" value="1"/>
</dbReference>
<accession>A0A6C0F6E3</accession>
<evidence type="ECO:0000256" key="2">
    <source>
        <dbReference type="ARBA" id="ARBA00022664"/>
    </source>
</evidence>
<dbReference type="Gene3D" id="2.40.50.140">
    <property type="entry name" value="Nucleic acid-binding proteins"/>
    <property type="match status" value="1"/>
</dbReference>
<evidence type="ECO:0000256" key="4">
    <source>
        <dbReference type="ARBA" id="ARBA00022695"/>
    </source>
</evidence>
<dbReference type="InterPro" id="IPR013846">
    <property type="entry name" value="mRNA_cap_enzyme_C"/>
</dbReference>
<keyword evidence="5" id="KW-0547">Nucleotide-binding</keyword>
<sequence length="301" mass="35378">MIELKLESAKINEINVKKLVDSNQVSEIITNLNLLWKKTIKNQFPGPQPISIERKHFKHLKTDKYYVANKNDGERYCLVFVQYEDHYLSALLSRTNNLYLINIRASKKCYEGTIIDGELVNNMFYAFDTPLICGLDVHTYAFSNRMEQIGIFERCIKRWPKTFNFITKEFISLENIKTLKENNKCDGLIFMPETAIVSVGTHNKMFKWKPLELNTIDFLYKKGKVFLQTAGELTEKRIKIETNGFQIDPNENTIVECIYLHDKHWQVLKIRDDKLMPNSVHTYTRTLVNISENILINEFYD</sequence>
<proteinExistence type="predicted"/>
<organism evidence="11">
    <name type="scientific">viral metagenome</name>
    <dbReference type="NCBI Taxonomy" id="1070528"/>
    <lineage>
        <taxon>unclassified sequences</taxon>
        <taxon>metagenomes</taxon>
        <taxon>organismal metagenomes</taxon>
    </lineage>
</organism>
<dbReference type="SUPFAM" id="SSF56091">
    <property type="entry name" value="DNA ligase/mRNA capping enzyme, catalytic domain"/>
    <property type="match status" value="1"/>
</dbReference>
<reference evidence="11" key="1">
    <citation type="journal article" date="2020" name="Nature">
        <title>Giant virus diversity and host interactions through global metagenomics.</title>
        <authorList>
            <person name="Schulz F."/>
            <person name="Roux S."/>
            <person name="Paez-Espino D."/>
            <person name="Jungbluth S."/>
            <person name="Walsh D.A."/>
            <person name="Denef V.J."/>
            <person name="McMahon K.D."/>
            <person name="Konstantinidis K.T."/>
            <person name="Eloe-Fadrosh E.A."/>
            <person name="Kyrpides N.C."/>
            <person name="Woyke T."/>
        </authorList>
    </citation>
    <scope>NUCLEOTIDE SEQUENCE</scope>
    <source>
        <strain evidence="11">GVMAG-S-ERX555967-131</strain>
    </source>
</reference>
<keyword evidence="6" id="KW-0506">mRNA capping</keyword>
<dbReference type="AlphaFoldDB" id="A0A6C0F6E3"/>
<dbReference type="GO" id="GO:0005525">
    <property type="term" value="F:GTP binding"/>
    <property type="evidence" value="ECO:0007669"/>
    <property type="project" value="UniProtKB-KW"/>
</dbReference>
<dbReference type="InterPro" id="IPR051029">
    <property type="entry name" value="mRNA_Capping_Enz/RNA_Phosphat"/>
</dbReference>
<dbReference type="GO" id="GO:0006370">
    <property type="term" value="P:7-methylguanosine mRNA capping"/>
    <property type="evidence" value="ECO:0007669"/>
    <property type="project" value="UniProtKB-KW"/>
</dbReference>